<feature type="signal peptide" evidence="1">
    <location>
        <begin position="1"/>
        <end position="19"/>
    </location>
</feature>
<evidence type="ECO:0008006" key="4">
    <source>
        <dbReference type="Google" id="ProtNLM"/>
    </source>
</evidence>
<dbReference type="RefSeq" id="WP_123235506.1">
    <property type="nucleotide sequence ID" value="NZ_RJSG01000006.1"/>
</dbReference>
<sequence length="144" mass="15907">MRALLLLVLVVLVNLPAVNEGWTKHQVNTHGHDVTAIVIDARKLNGRFLVDYKLPESADPKQMKFSASVDEPTYLYARSSDSLRVRMLTGKPGSNRPEGLVESSLFKVIAIAGDAVLALIAAIAWYRRRHPGDMPDPRPRPVGL</sequence>
<feature type="chain" id="PRO_5038753140" description="DUF3592 domain-containing protein" evidence="1">
    <location>
        <begin position="20"/>
        <end position="144"/>
    </location>
</feature>
<accession>A0A3N0DIV5</accession>
<organism evidence="2 3">
    <name type="scientific">Nocardioides marmorisolisilvae</name>
    <dbReference type="NCBI Taxonomy" id="1542737"/>
    <lineage>
        <taxon>Bacteria</taxon>
        <taxon>Bacillati</taxon>
        <taxon>Actinomycetota</taxon>
        <taxon>Actinomycetes</taxon>
        <taxon>Propionibacteriales</taxon>
        <taxon>Nocardioidaceae</taxon>
        <taxon>Nocardioides</taxon>
    </lineage>
</organism>
<gene>
    <name evidence="2" type="ORF">EFL95_18005</name>
</gene>
<dbReference type="AlphaFoldDB" id="A0A3N0DIV5"/>
<proteinExistence type="predicted"/>
<reference evidence="2 3" key="1">
    <citation type="submission" date="2018-11" db="EMBL/GenBank/DDBJ databases">
        <authorList>
            <person name="Li F."/>
        </authorList>
    </citation>
    <scope>NUCLEOTIDE SEQUENCE [LARGE SCALE GENOMIC DNA]</scope>
    <source>
        <strain evidence="2 3">KIS18-7</strain>
    </source>
</reference>
<evidence type="ECO:0000256" key="1">
    <source>
        <dbReference type="SAM" id="SignalP"/>
    </source>
</evidence>
<keyword evidence="1" id="KW-0732">Signal</keyword>
<dbReference type="Proteomes" id="UP000277094">
    <property type="component" value="Unassembled WGS sequence"/>
</dbReference>
<evidence type="ECO:0000313" key="3">
    <source>
        <dbReference type="Proteomes" id="UP000277094"/>
    </source>
</evidence>
<dbReference type="EMBL" id="RJSG01000006">
    <property type="protein sequence ID" value="RNL75321.1"/>
    <property type="molecule type" value="Genomic_DNA"/>
</dbReference>
<evidence type="ECO:0000313" key="2">
    <source>
        <dbReference type="EMBL" id="RNL75321.1"/>
    </source>
</evidence>
<protein>
    <recommendedName>
        <fullName evidence="4">DUF3592 domain-containing protein</fullName>
    </recommendedName>
</protein>
<keyword evidence="3" id="KW-1185">Reference proteome</keyword>
<dbReference type="OrthoDB" id="3787268at2"/>
<comment type="caution">
    <text evidence="2">The sequence shown here is derived from an EMBL/GenBank/DDBJ whole genome shotgun (WGS) entry which is preliminary data.</text>
</comment>
<name>A0A3N0DIV5_9ACTN</name>